<keyword evidence="7" id="KW-0966">Cell projection</keyword>
<dbReference type="AlphaFoldDB" id="A0A803YRM7"/>
<dbReference type="GeneTree" id="ENSGT00530000064714"/>
<dbReference type="Bgee" id="ENSMGAG00000010597">
    <property type="expression patterns" value="Expressed in ovary and 4 other cell types or tissues"/>
</dbReference>
<evidence type="ECO:0000256" key="2">
    <source>
        <dbReference type="ARBA" id="ARBA00022490"/>
    </source>
</evidence>
<organism evidence="10 11">
    <name type="scientific">Meleagris gallopavo</name>
    <name type="common">Wild turkey</name>
    <dbReference type="NCBI Taxonomy" id="9103"/>
    <lineage>
        <taxon>Eukaryota</taxon>
        <taxon>Metazoa</taxon>
        <taxon>Chordata</taxon>
        <taxon>Craniata</taxon>
        <taxon>Vertebrata</taxon>
        <taxon>Euteleostomi</taxon>
        <taxon>Archelosauria</taxon>
        <taxon>Archosauria</taxon>
        <taxon>Dinosauria</taxon>
        <taxon>Saurischia</taxon>
        <taxon>Theropoda</taxon>
        <taxon>Coelurosauria</taxon>
        <taxon>Aves</taxon>
        <taxon>Neognathae</taxon>
        <taxon>Galloanserae</taxon>
        <taxon>Galliformes</taxon>
        <taxon>Phasianidae</taxon>
        <taxon>Meleagridinae</taxon>
        <taxon>Meleagris</taxon>
    </lineage>
</organism>
<keyword evidence="3" id="KW-0853">WD repeat</keyword>
<keyword evidence="6" id="KW-0206">Cytoskeleton</keyword>
<keyword evidence="4" id="KW-0677">Repeat</keyword>
<evidence type="ECO:0000313" key="11">
    <source>
        <dbReference type="Proteomes" id="UP000001645"/>
    </source>
</evidence>
<proteinExistence type="inferred from homology"/>
<keyword evidence="5" id="KW-0175">Coiled coil</keyword>
<accession>A0A803YRM7</accession>
<reference evidence="10" key="3">
    <citation type="submission" date="2025-09" db="UniProtKB">
        <authorList>
            <consortium name="Ensembl"/>
        </authorList>
    </citation>
    <scope>IDENTIFICATION</scope>
</reference>
<reference evidence="10 11" key="1">
    <citation type="journal article" date="2010" name="PLoS Biol.">
        <title>Multi-platform next-generation sequencing of the domestic turkey (Meleagris gallopavo): genome assembly and analysis.</title>
        <authorList>
            <person name="Dalloul R.A."/>
            <person name="Long J.A."/>
            <person name="Zimin A.V."/>
            <person name="Aslam L."/>
            <person name="Beal K."/>
            <person name="Blomberg L.A."/>
            <person name="Bouffard P."/>
            <person name="Burt D.W."/>
            <person name="Crasta O."/>
            <person name="Crooijmans R.P."/>
            <person name="Cooper K."/>
            <person name="Coulombe R.A."/>
            <person name="De S."/>
            <person name="Delany M.E."/>
            <person name="Dodgson J.B."/>
            <person name="Dong J.J."/>
            <person name="Evans C."/>
            <person name="Frederickson K.M."/>
            <person name="Flicek P."/>
            <person name="Florea L."/>
            <person name="Folkerts O."/>
            <person name="Groenen M.A."/>
            <person name="Harkins T.T."/>
            <person name="Herrero J."/>
            <person name="Hoffmann S."/>
            <person name="Megens H.J."/>
            <person name="Jiang A."/>
            <person name="de Jong P."/>
            <person name="Kaiser P."/>
            <person name="Kim H."/>
            <person name="Kim K.W."/>
            <person name="Kim S."/>
            <person name="Langenberger D."/>
            <person name="Lee M.K."/>
            <person name="Lee T."/>
            <person name="Mane S."/>
            <person name="Marcais G."/>
            <person name="Marz M."/>
            <person name="McElroy A.P."/>
            <person name="Modise T."/>
            <person name="Nefedov M."/>
            <person name="Notredame C."/>
            <person name="Paton I.R."/>
            <person name="Payne W.S."/>
            <person name="Pertea G."/>
            <person name="Prickett D."/>
            <person name="Puiu D."/>
            <person name="Qioa D."/>
            <person name="Raineri E."/>
            <person name="Ruffier M."/>
            <person name="Salzberg S.L."/>
            <person name="Schatz M.C."/>
            <person name="Scheuring C."/>
            <person name="Schmidt C.J."/>
            <person name="Schroeder S."/>
            <person name="Searle S.M."/>
            <person name="Smith E.J."/>
            <person name="Smith J."/>
            <person name="Sonstegard T.S."/>
            <person name="Stadler P.F."/>
            <person name="Tafer H."/>
            <person name="Tu Z.J."/>
            <person name="Van Tassell C.P."/>
            <person name="Vilella A.J."/>
            <person name="Williams K.P."/>
            <person name="Yorke J.A."/>
            <person name="Zhang L."/>
            <person name="Zhang H.B."/>
            <person name="Zhang X."/>
            <person name="Zhang Y."/>
            <person name="Reed K.M."/>
        </authorList>
    </citation>
    <scope>NUCLEOTIDE SEQUENCE [LARGE SCALE GENOMIC DNA]</scope>
</reference>
<dbReference type="Ensembl" id="ENSMGAT00000033860.1">
    <property type="protein sequence ID" value="ENSMGAP00000034425.1"/>
    <property type="gene ID" value="ENSMGAG00000010597.3"/>
</dbReference>
<evidence type="ECO:0000256" key="6">
    <source>
        <dbReference type="ARBA" id="ARBA00023212"/>
    </source>
</evidence>
<dbReference type="PANTHER" id="PTHR14885">
    <property type="entry name" value="CILIA- AND FLAGELLA-ASSOCIATED PROTEIN 43-RELATED"/>
    <property type="match status" value="1"/>
</dbReference>
<dbReference type="PANTHER" id="PTHR14885:SF1">
    <property type="entry name" value="CILIA- AND FLAGELLA-ASSOCIATED PROTEIN 43"/>
    <property type="match status" value="1"/>
</dbReference>
<comment type="similarity">
    <text evidence="8">Belongs to the CFAP43 family.</text>
</comment>
<evidence type="ECO:0000256" key="8">
    <source>
        <dbReference type="ARBA" id="ARBA00023605"/>
    </source>
</evidence>
<evidence type="ECO:0000256" key="1">
    <source>
        <dbReference type="ARBA" id="ARBA00004430"/>
    </source>
</evidence>
<gene>
    <name evidence="10" type="primary">CFAP43</name>
</gene>
<evidence type="ECO:0000256" key="9">
    <source>
        <dbReference type="ARBA" id="ARBA00023662"/>
    </source>
</evidence>
<evidence type="ECO:0000256" key="4">
    <source>
        <dbReference type="ARBA" id="ARBA00022737"/>
    </source>
</evidence>
<reference evidence="10" key="2">
    <citation type="submission" date="2025-08" db="UniProtKB">
        <authorList>
            <consortium name="Ensembl"/>
        </authorList>
    </citation>
    <scope>IDENTIFICATION</scope>
</reference>
<name>A0A803YRM7_MELGA</name>
<dbReference type="Gene3D" id="2.130.10.10">
    <property type="entry name" value="YVTN repeat-like/Quinoprotein amine dehydrogenase"/>
    <property type="match status" value="2"/>
</dbReference>
<comment type="subcellular location">
    <subcellularLocation>
        <location evidence="1">Cytoplasm</location>
        <location evidence="1">Cytoskeleton</location>
        <location evidence="1">Cilium axoneme</location>
    </subcellularLocation>
</comment>
<sequence>MAAAGEERCPGSPQLGAEALGGRRCSSPEETTLEVSWVQGFSNKNFGFINNQTVCYSCGNYILFLDIKTKKTTALQCQTGQVGAFAVNPNHGVLAFSDRKLNPVIYIYSFPELNKLTELKGHIQLDYALLAFSFLGPYLASYSSFPDFVLSIWNWQENILLCSESQPGVEATSISFNPMNWQQLCFVTESSVTIWHIERNHDEHCLIQNPVKLPDGQGSLNHHKDLFFPYSCVEDPYHGPIMPVSAIAGLVGDEAETFMPRTDIKPLLHPTAHCWTATSDVYLGCKEGYILAIDTKKCSFLLLSLLLRTDVGLYFSAQEGVLYVYRIRGLQYEMEICADISEPISSLIFSPDYTILLIITDQGKIYSYEPAHHGEAVKLVNAFSSYLLAADFLTLGDKYCVVRKGFFFLATAMACCPSSNSVAVGTKGGQIYFIDITKVEAPRVVHRIFLSKFPVLSLHYDQGGQFLIIRAMEGYIFILDARPSKLFQVLGYVGNT</sequence>
<dbReference type="GO" id="GO:0005930">
    <property type="term" value="C:axoneme"/>
    <property type="evidence" value="ECO:0007669"/>
    <property type="project" value="UniProtKB-SubCell"/>
</dbReference>
<dbReference type="Proteomes" id="UP000001645">
    <property type="component" value="Chromosome 8"/>
</dbReference>
<evidence type="ECO:0000256" key="5">
    <source>
        <dbReference type="ARBA" id="ARBA00023054"/>
    </source>
</evidence>
<keyword evidence="2" id="KW-0963">Cytoplasm</keyword>
<keyword evidence="11" id="KW-1185">Reference proteome</keyword>
<dbReference type="GO" id="GO:0007288">
    <property type="term" value="P:sperm axoneme assembly"/>
    <property type="evidence" value="ECO:0007669"/>
    <property type="project" value="TreeGrafter"/>
</dbReference>
<evidence type="ECO:0000313" key="10">
    <source>
        <dbReference type="Ensembl" id="ENSMGAP00000034425.1"/>
    </source>
</evidence>
<evidence type="ECO:0000256" key="7">
    <source>
        <dbReference type="ARBA" id="ARBA00023273"/>
    </source>
</evidence>
<protein>
    <recommendedName>
        <fullName evidence="9">Cilia- and flagella-associated protein 43</fullName>
    </recommendedName>
</protein>
<evidence type="ECO:0000256" key="3">
    <source>
        <dbReference type="ARBA" id="ARBA00022574"/>
    </source>
</evidence>
<dbReference type="SUPFAM" id="SSF50978">
    <property type="entry name" value="WD40 repeat-like"/>
    <property type="match status" value="1"/>
</dbReference>
<dbReference type="InterPro" id="IPR015943">
    <property type="entry name" value="WD40/YVTN_repeat-like_dom_sf"/>
</dbReference>
<dbReference type="InterPro" id="IPR036322">
    <property type="entry name" value="WD40_repeat_dom_sf"/>
</dbReference>